<proteinExistence type="predicted"/>
<evidence type="ECO:0000313" key="2">
    <source>
        <dbReference type="Proteomes" id="UP000286482"/>
    </source>
</evidence>
<gene>
    <name evidence="1" type="ORF">DBZ36_10050</name>
</gene>
<keyword evidence="2" id="KW-1185">Reference proteome</keyword>
<comment type="caution">
    <text evidence="1">The sequence shown here is derived from an EMBL/GenBank/DDBJ whole genome shotgun (WGS) entry which is preliminary data.</text>
</comment>
<organism evidence="1 2">
    <name type="scientific">Alginatibacterium sediminis</name>
    <dbReference type="NCBI Taxonomy" id="2164068"/>
    <lineage>
        <taxon>Bacteria</taxon>
        <taxon>Pseudomonadati</taxon>
        <taxon>Pseudomonadota</taxon>
        <taxon>Gammaproteobacteria</taxon>
        <taxon>Alteromonadales</taxon>
        <taxon>Alteromonadaceae</taxon>
        <taxon>Alginatibacterium</taxon>
    </lineage>
</organism>
<protein>
    <submittedName>
        <fullName evidence="1">Uncharacterized protein</fullName>
    </submittedName>
</protein>
<dbReference type="Proteomes" id="UP000286482">
    <property type="component" value="Unassembled WGS sequence"/>
</dbReference>
<evidence type="ECO:0000313" key="1">
    <source>
        <dbReference type="EMBL" id="RKF18732.1"/>
    </source>
</evidence>
<dbReference type="AlphaFoldDB" id="A0A420EDM4"/>
<reference evidence="1 2" key="1">
    <citation type="submission" date="2018-09" db="EMBL/GenBank/DDBJ databases">
        <authorList>
            <person name="Wang Z."/>
        </authorList>
    </citation>
    <scope>NUCLEOTIDE SEQUENCE [LARGE SCALE GENOMIC DNA]</scope>
    <source>
        <strain evidence="1 2">ALS 81</strain>
    </source>
</reference>
<dbReference type="RefSeq" id="WP_120354812.1">
    <property type="nucleotide sequence ID" value="NZ_RAQO01000005.1"/>
</dbReference>
<accession>A0A420EDM4</accession>
<sequence>MTDKPSTDLSPSDKDLDAAYQAAVSDNQPSQLVDKRIANLAKQQATKIQQSTTKPKAAYTWSSAPWWASAASLACVSVLSWWLYMQTGGPSFDAAMEQDEFQMMQTPAAPNRVTQQSGVASSAPTLERELLRQQDNQMKQQKSLNSKQQIAKKSEMADRSLAMESQIQSVQVEPEIISNTSEHTELANHDLLSSCIELVLSDIEPTQLTIVSNVEQKSRALAMNSETQISLSWQQQQWQVVKLDPLWIIIPDESPNSASDVYELPKNVIHSCVSPSS</sequence>
<name>A0A420EDM4_9ALTE</name>
<dbReference type="EMBL" id="RAQO01000005">
    <property type="protein sequence ID" value="RKF18732.1"/>
    <property type="molecule type" value="Genomic_DNA"/>
</dbReference>